<reference evidence="9" key="1">
    <citation type="submission" date="2019-04" db="EMBL/GenBank/DDBJ databases">
        <title>Draft genome sequences of Streptomyces avermitilis MC3.</title>
        <authorList>
            <person name="Komaki H."/>
            <person name="Tamura T."/>
            <person name="Hosoyama A."/>
        </authorList>
    </citation>
    <scope>NUCLEOTIDE SEQUENCE</scope>
    <source>
        <strain evidence="9">MC3</strain>
    </source>
</reference>
<dbReference type="InterPro" id="IPR007816">
    <property type="entry name" value="ResB-like_domain"/>
</dbReference>
<evidence type="ECO:0000256" key="5">
    <source>
        <dbReference type="ARBA" id="ARBA00023136"/>
    </source>
</evidence>
<keyword evidence="3" id="KW-0201">Cytochrome c-type biogenesis</keyword>
<proteinExistence type="predicted"/>
<evidence type="ECO:0000313" key="9">
    <source>
        <dbReference type="EMBL" id="BBJ52866.1"/>
    </source>
</evidence>
<feature type="transmembrane region" description="Helical" evidence="7">
    <location>
        <begin position="228"/>
        <end position="247"/>
    </location>
</feature>
<evidence type="ECO:0000259" key="8">
    <source>
        <dbReference type="Pfam" id="PF05140"/>
    </source>
</evidence>
<name>A0A499VY12_STRAX</name>
<feature type="compositionally biased region" description="Basic and acidic residues" evidence="6">
    <location>
        <begin position="610"/>
        <end position="619"/>
    </location>
</feature>
<feature type="region of interest" description="Disordered" evidence="6">
    <location>
        <begin position="631"/>
        <end position="682"/>
    </location>
</feature>
<feature type="transmembrane region" description="Helical" evidence="7">
    <location>
        <begin position="136"/>
        <end position="158"/>
    </location>
</feature>
<dbReference type="GO" id="GO:0017004">
    <property type="term" value="P:cytochrome complex assembly"/>
    <property type="evidence" value="ECO:0007669"/>
    <property type="project" value="UniProtKB-KW"/>
</dbReference>
<organism evidence="9">
    <name type="scientific">Streptomyces avermitilis</name>
    <dbReference type="NCBI Taxonomy" id="33903"/>
    <lineage>
        <taxon>Bacteria</taxon>
        <taxon>Bacillati</taxon>
        <taxon>Actinomycetota</taxon>
        <taxon>Actinomycetes</taxon>
        <taxon>Kitasatosporales</taxon>
        <taxon>Streptomycetaceae</taxon>
        <taxon>Streptomyces</taxon>
    </lineage>
</organism>
<evidence type="ECO:0000256" key="4">
    <source>
        <dbReference type="ARBA" id="ARBA00022989"/>
    </source>
</evidence>
<accession>A0A499VY12</accession>
<protein>
    <submittedName>
        <fullName evidence="9">Cytochrome c biosynthesis protein</fullName>
    </submittedName>
</protein>
<comment type="subcellular location">
    <subcellularLocation>
        <location evidence="1">Membrane</location>
        <topology evidence="1">Multi-pass membrane protein</topology>
    </subcellularLocation>
</comment>
<evidence type="ECO:0000256" key="2">
    <source>
        <dbReference type="ARBA" id="ARBA00022692"/>
    </source>
</evidence>
<dbReference type="GO" id="GO:0016020">
    <property type="term" value="C:membrane"/>
    <property type="evidence" value="ECO:0007669"/>
    <property type="project" value="UniProtKB-SubCell"/>
</dbReference>
<evidence type="ECO:0000256" key="3">
    <source>
        <dbReference type="ARBA" id="ARBA00022748"/>
    </source>
</evidence>
<evidence type="ECO:0000256" key="1">
    <source>
        <dbReference type="ARBA" id="ARBA00004141"/>
    </source>
</evidence>
<keyword evidence="4 7" id="KW-1133">Transmembrane helix</keyword>
<evidence type="ECO:0000256" key="7">
    <source>
        <dbReference type="SAM" id="Phobius"/>
    </source>
</evidence>
<feature type="compositionally biased region" description="Basic and acidic residues" evidence="6">
    <location>
        <begin position="647"/>
        <end position="663"/>
    </location>
</feature>
<dbReference type="PANTHER" id="PTHR31566:SF0">
    <property type="entry name" value="CYTOCHROME C BIOGENESIS PROTEIN CCS1, CHLOROPLASTIC"/>
    <property type="match status" value="1"/>
</dbReference>
<sequence>MSTTDTGKTTDPAAAGQPVDGGADGDLGEAGSQLSTAPVETAMPGSFGGPRAPGAIGWLAWTLREVIGWSRWFWRQLTSMRVALILLFLLSLGAIPGSLIPQSGTDAAKVQEFKDAHTTLGPVYDRLGLFHVYSSVWFSAIYILLFVSLIGCIVPRTWQFVGQLRGRPPGAPKRLNRLPAYATWRTGAEPEQVREVALKVLERRRFRAHAAGDAVAAEKGYLRETGNLLFHIALIVMLVAFAWGQLFKSEGNKLIVEGGGFSNTLALYDDFKSGSLFSTDDLTPFSFDLKNFTGTYELTGPNKGTPRTYQADVTYSVGAYGKEKKTTVKVNEPLEIGDSKVYLTAHGYAPVVTVRDGKGNVVLHDAVPMLPLDSNVTSQGAIKVMDGYRNARGVKEQLGFAAFFVPSFAGDGNGTMFSQFPALLNPRLAVSAYHGSLGVDAGIPQNVYQLDTSRLKQFKTAKGAILKQRLKPGQTMKLPNGAGSITFEKDVKEWANFQVTQQPGSDWALAGAFGAILGLAGSLFIQRRRVWVRATTGADGVTVVEMAGLGRSESAKLPEELGDLAALVHEQAPTKTDEPDPAVAPPYLPKGLRSSDSRHRNQRTPRQHQQHADLLRDGRLHPGLLRVHRRVALRQPQQGRPHGRRAHPQDRGEGARGHREVGGRHRRPGPAAGRHPVRARRP</sequence>
<dbReference type="InterPro" id="IPR023494">
    <property type="entry name" value="Cyt_c_bgen_Ccs1/CcsB/ResB"/>
</dbReference>
<feature type="region of interest" description="Disordered" evidence="6">
    <location>
        <begin position="571"/>
        <end position="619"/>
    </location>
</feature>
<dbReference type="Pfam" id="PF05140">
    <property type="entry name" value="ResB"/>
    <property type="match status" value="1"/>
</dbReference>
<dbReference type="AlphaFoldDB" id="A0A499VY12"/>
<dbReference type="EMBL" id="AP019621">
    <property type="protein sequence ID" value="BBJ52866.1"/>
    <property type="molecule type" value="Genomic_DNA"/>
</dbReference>
<feature type="transmembrane region" description="Helical" evidence="7">
    <location>
        <begin position="507"/>
        <end position="525"/>
    </location>
</feature>
<feature type="region of interest" description="Disordered" evidence="6">
    <location>
        <begin position="1"/>
        <end position="32"/>
    </location>
</feature>
<gene>
    <name evidence="9" type="ORF">SAVMC3_54950</name>
</gene>
<feature type="domain" description="ResB-like" evidence="8">
    <location>
        <begin position="80"/>
        <end position="561"/>
    </location>
</feature>
<keyword evidence="2 7" id="KW-0812">Transmembrane</keyword>
<feature type="compositionally biased region" description="Basic residues" evidence="6">
    <location>
        <begin position="600"/>
        <end position="609"/>
    </location>
</feature>
<dbReference type="PANTHER" id="PTHR31566">
    <property type="entry name" value="CYTOCHROME C BIOGENESIS PROTEIN CCS1, CHLOROPLASTIC"/>
    <property type="match status" value="1"/>
</dbReference>
<evidence type="ECO:0000256" key="6">
    <source>
        <dbReference type="SAM" id="MobiDB-lite"/>
    </source>
</evidence>
<feature type="transmembrane region" description="Helical" evidence="7">
    <location>
        <begin position="82"/>
        <end position="100"/>
    </location>
</feature>
<keyword evidence="5 7" id="KW-0472">Membrane</keyword>